<evidence type="ECO:0000313" key="1">
    <source>
        <dbReference type="EMBL" id="QIE60396.1"/>
    </source>
</evidence>
<organism evidence="1 2">
    <name type="scientific">Rasiella rasia</name>
    <dbReference type="NCBI Taxonomy" id="2744027"/>
    <lineage>
        <taxon>Bacteria</taxon>
        <taxon>Pseudomonadati</taxon>
        <taxon>Bacteroidota</taxon>
        <taxon>Flavobacteriia</taxon>
        <taxon>Flavobacteriales</taxon>
        <taxon>Flavobacteriaceae</taxon>
        <taxon>Rasiella</taxon>
    </lineage>
</organism>
<dbReference type="RefSeq" id="WP_164680409.1">
    <property type="nucleotide sequence ID" value="NZ_CP049057.1"/>
</dbReference>
<dbReference type="GO" id="GO:0051301">
    <property type="term" value="P:cell division"/>
    <property type="evidence" value="ECO:0007669"/>
    <property type="project" value="UniProtKB-KW"/>
</dbReference>
<accession>A0A6G6GP90</accession>
<sequence length="239" mass="27147">MKKLIILTKFVLLLALVVFLFSFTHNRNAARKLSKVDIEFLDENDPFITLNTVNKLLVQNQDSVTGVDKETLVLKEMESRLLENAMIRDAQVYVTVDGVLGAKIEQRNPIGRVSASPNYYVDADGKKMPLSTVYAARVPIITGRSKTNFTEITPLLLKIHEDDFMKQSVVGINVAMDGSVVLKLRKHDFDVAFGKPKDMDLKFQNFKAFYQKTKQDNTLKNYRIIDLQFGNQVVATKKE</sequence>
<dbReference type="Proteomes" id="UP000505306">
    <property type="component" value="Chromosome"/>
</dbReference>
<dbReference type="EMBL" id="CP049057">
    <property type="protein sequence ID" value="QIE60396.1"/>
    <property type="molecule type" value="Genomic_DNA"/>
</dbReference>
<keyword evidence="2" id="KW-1185">Reference proteome</keyword>
<evidence type="ECO:0000313" key="2">
    <source>
        <dbReference type="Proteomes" id="UP000505306"/>
    </source>
</evidence>
<name>A0A6G6GP90_9FLAO</name>
<dbReference type="KEGG" id="mgel:G5B37_12735"/>
<protein>
    <recommendedName>
        <fullName evidence="3">Cell division protein FtsQ</fullName>
    </recommendedName>
</protein>
<gene>
    <name evidence="1" type="ORF">G5B37_12735</name>
</gene>
<dbReference type="AlphaFoldDB" id="A0A6G6GP90"/>
<evidence type="ECO:0008006" key="3">
    <source>
        <dbReference type="Google" id="ProtNLM"/>
    </source>
</evidence>
<reference evidence="1 2" key="1">
    <citation type="submission" date="2020-02" db="EMBL/GenBank/DDBJ databases">
        <title>Complete genome sequence of Flavobacteriaceae bacterium.</title>
        <authorList>
            <person name="Kim S.-J."/>
            <person name="Kim Y.-S."/>
            <person name="Kim K.-H."/>
        </authorList>
    </citation>
    <scope>NUCLEOTIDE SEQUENCE [LARGE SCALE GENOMIC DNA]</scope>
    <source>
        <strain evidence="1 2">RR4-40</strain>
    </source>
</reference>
<proteinExistence type="predicted"/>